<proteinExistence type="predicted"/>
<sequence length="40" mass="4455">MNKNIARTLAKYLEKKALSDSRTSKVAIGAKPLPKELKKN</sequence>
<dbReference type="Proteomes" id="UP000193834">
    <property type="component" value="Unassembled WGS sequence"/>
</dbReference>
<name>A0A1X7IM91_9BACL</name>
<protein>
    <submittedName>
        <fullName evidence="1">Uncharacterized protein</fullName>
    </submittedName>
</protein>
<gene>
    <name evidence="1" type="ORF">SAMN06295960_0554</name>
</gene>
<evidence type="ECO:0000313" key="1">
    <source>
        <dbReference type="EMBL" id="SMG15478.1"/>
    </source>
</evidence>
<dbReference type="STRING" id="1852522.SAMN06295960_0554"/>
<evidence type="ECO:0000313" key="2">
    <source>
        <dbReference type="Proteomes" id="UP000193834"/>
    </source>
</evidence>
<dbReference type="AlphaFoldDB" id="A0A1X7IM91"/>
<organism evidence="1 2">
    <name type="scientific">Paenibacillus aquistagni</name>
    <dbReference type="NCBI Taxonomy" id="1852522"/>
    <lineage>
        <taxon>Bacteria</taxon>
        <taxon>Bacillati</taxon>
        <taxon>Bacillota</taxon>
        <taxon>Bacilli</taxon>
        <taxon>Bacillales</taxon>
        <taxon>Paenibacillaceae</taxon>
        <taxon>Paenibacillus</taxon>
    </lineage>
</organism>
<accession>A0A1X7IM91</accession>
<keyword evidence="2" id="KW-1185">Reference proteome</keyword>
<reference evidence="1 2" key="1">
    <citation type="submission" date="2017-04" db="EMBL/GenBank/DDBJ databases">
        <authorList>
            <person name="Afonso C.L."/>
            <person name="Miller P.J."/>
            <person name="Scott M.A."/>
            <person name="Spackman E."/>
            <person name="Goraichik I."/>
            <person name="Dimitrov K.M."/>
            <person name="Suarez D.L."/>
            <person name="Swayne D.E."/>
        </authorList>
    </citation>
    <scope>NUCLEOTIDE SEQUENCE [LARGE SCALE GENOMIC DNA]</scope>
    <source>
        <strain evidence="1 2">11</strain>
    </source>
</reference>
<dbReference type="EMBL" id="FXAZ01000001">
    <property type="protein sequence ID" value="SMG15478.1"/>
    <property type="molecule type" value="Genomic_DNA"/>
</dbReference>
<dbReference type="RefSeq" id="WP_258960765.1">
    <property type="nucleotide sequence ID" value="NZ_FXAZ01000001.1"/>
</dbReference>